<reference evidence="3 4" key="1">
    <citation type="submission" date="2019-10" db="EMBL/GenBank/DDBJ databases">
        <authorList>
            <person name="Palmer J.M."/>
        </authorList>
    </citation>
    <scope>NUCLEOTIDE SEQUENCE [LARGE SCALE GENOMIC DNA]</scope>
    <source>
        <strain evidence="3 4">TWF506</strain>
    </source>
</reference>
<sequence length="371" mass="41502">MLPHMHKSLKLLCLLIFMTGIYILPTVNASDTTSTTRGLENLKEHLKRLVRTRRFNHPPANNNNNNIPRNIVAESTTTKALKELDTIFSNMGSLQCGIYGVISFPQGERMPYCSKGNQFPRDSLQQYSTVYSSLSYNDLYLPSIITEITDTDPGALMVLGRVPPSQRGVIVKDLVALNEQRKFDRRNTCKLLGDVNCYIASTTRGVVFPTIVPEASRIRFYLDWIRRKSISSSLTPRDALPQMQPGTILPSTPTPTPTSYTPSYTPSTEIPDEELKTAIYSIVESVFPEEWQTIYEKINAGTVKTVSGSELNKVSKTMRVEGPFENEYFEVKYATPEDFQRAVNVGGVNVVTGKTSLLAIVVGVVFFGIYF</sequence>
<name>A0AAN8S2E7_9PEZI</name>
<feature type="signal peptide" evidence="2">
    <location>
        <begin position="1"/>
        <end position="29"/>
    </location>
</feature>
<evidence type="ECO:0000256" key="2">
    <source>
        <dbReference type="SAM" id="SignalP"/>
    </source>
</evidence>
<protein>
    <submittedName>
        <fullName evidence="3">Uncharacterized protein</fullName>
    </submittedName>
</protein>
<dbReference type="EMBL" id="JAVHJM010000002">
    <property type="protein sequence ID" value="KAK6517856.1"/>
    <property type="molecule type" value="Genomic_DNA"/>
</dbReference>
<keyword evidence="2" id="KW-0732">Signal</keyword>
<keyword evidence="4" id="KW-1185">Reference proteome</keyword>
<feature type="region of interest" description="Disordered" evidence="1">
    <location>
        <begin position="241"/>
        <end position="268"/>
    </location>
</feature>
<comment type="caution">
    <text evidence="3">The sequence shown here is derived from an EMBL/GenBank/DDBJ whole genome shotgun (WGS) entry which is preliminary data.</text>
</comment>
<gene>
    <name evidence="3" type="ORF">TWF506_005032</name>
</gene>
<evidence type="ECO:0000313" key="4">
    <source>
        <dbReference type="Proteomes" id="UP001307849"/>
    </source>
</evidence>
<organism evidence="3 4">
    <name type="scientific">Arthrobotrys conoides</name>
    <dbReference type="NCBI Taxonomy" id="74498"/>
    <lineage>
        <taxon>Eukaryota</taxon>
        <taxon>Fungi</taxon>
        <taxon>Dikarya</taxon>
        <taxon>Ascomycota</taxon>
        <taxon>Pezizomycotina</taxon>
        <taxon>Orbiliomycetes</taxon>
        <taxon>Orbiliales</taxon>
        <taxon>Orbiliaceae</taxon>
        <taxon>Arthrobotrys</taxon>
    </lineage>
</organism>
<feature type="chain" id="PRO_5042810485" evidence="2">
    <location>
        <begin position="30"/>
        <end position="371"/>
    </location>
</feature>
<accession>A0AAN8S2E7</accession>
<evidence type="ECO:0000256" key="1">
    <source>
        <dbReference type="SAM" id="MobiDB-lite"/>
    </source>
</evidence>
<proteinExistence type="predicted"/>
<feature type="compositionally biased region" description="Low complexity" evidence="1">
    <location>
        <begin position="257"/>
        <end position="268"/>
    </location>
</feature>
<dbReference type="Proteomes" id="UP001307849">
    <property type="component" value="Unassembled WGS sequence"/>
</dbReference>
<evidence type="ECO:0000313" key="3">
    <source>
        <dbReference type="EMBL" id="KAK6517856.1"/>
    </source>
</evidence>
<dbReference type="AlphaFoldDB" id="A0AAN8S2E7"/>